<evidence type="ECO:0000313" key="3">
    <source>
        <dbReference type="Proteomes" id="UP001153642"/>
    </source>
</evidence>
<reference evidence="2" key="1">
    <citation type="submission" date="2022-11" db="EMBL/GenBank/DDBJ databases">
        <title>High-quality draft genome sequence of Galbibacter sp. strain CMA-7.</title>
        <authorList>
            <person name="Wei L."/>
            <person name="Dong C."/>
            <person name="Shao Z."/>
        </authorList>
    </citation>
    <scope>NUCLEOTIDE SEQUENCE</scope>
    <source>
        <strain evidence="2">CMA-7</strain>
    </source>
</reference>
<feature type="domain" description="Fido" evidence="1">
    <location>
        <begin position="62"/>
        <end position="201"/>
    </location>
</feature>
<evidence type="ECO:0000259" key="1">
    <source>
        <dbReference type="PROSITE" id="PS51459"/>
    </source>
</evidence>
<dbReference type="InterPro" id="IPR036597">
    <property type="entry name" value="Fido-like_dom_sf"/>
</dbReference>
<dbReference type="RefSeq" id="WP_277900048.1">
    <property type="nucleotide sequence ID" value="NZ_JAPMUA010000003.1"/>
</dbReference>
<dbReference type="PROSITE" id="PS51459">
    <property type="entry name" value="FIDO"/>
    <property type="match status" value="1"/>
</dbReference>
<dbReference type="EMBL" id="JAPMUA010000003">
    <property type="protein sequence ID" value="MDG3586038.1"/>
    <property type="molecule type" value="Genomic_DNA"/>
</dbReference>
<dbReference type="NCBIfam" id="TIGR02613">
    <property type="entry name" value="mob_myst_B"/>
    <property type="match status" value="1"/>
</dbReference>
<dbReference type="PANTHER" id="PTHR13504">
    <property type="entry name" value="FIDO DOMAIN-CONTAINING PROTEIN DDB_G0283145"/>
    <property type="match status" value="1"/>
</dbReference>
<accession>A0ABT6FRY3</accession>
<dbReference type="PANTHER" id="PTHR13504:SF39">
    <property type="entry name" value="CELL FILAMENTATION PROTEIN"/>
    <property type="match status" value="1"/>
</dbReference>
<organism evidence="2 3">
    <name type="scientific">Galbibacter pacificus</name>
    <dbReference type="NCBI Taxonomy" id="2996052"/>
    <lineage>
        <taxon>Bacteria</taxon>
        <taxon>Pseudomonadati</taxon>
        <taxon>Bacteroidota</taxon>
        <taxon>Flavobacteriia</taxon>
        <taxon>Flavobacteriales</taxon>
        <taxon>Flavobacteriaceae</taxon>
        <taxon>Galbibacter</taxon>
    </lineage>
</organism>
<keyword evidence="3" id="KW-1185">Reference proteome</keyword>
<evidence type="ECO:0000313" key="2">
    <source>
        <dbReference type="EMBL" id="MDG3586038.1"/>
    </source>
</evidence>
<comment type="caution">
    <text evidence="2">The sequence shown here is derived from an EMBL/GenBank/DDBJ whole genome shotgun (WGS) entry which is preliminary data.</text>
</comment>
<dbReference type="InterPro" id="IPR040198">
    <property type="entry name" value="Fido_containing"/>
</dbReference>
<sequence length="201" mass="23583">MGLKDDMGYVTGQTPLSEEEMEGLLIPTITTREELDEFEQLNIQKAVEYYLIRRKFKTDKILTEDFIMGVHKKMLSDVWAWAGQFRQSEKTIGISWHQVPIRLRQLLGDCRFWIENSTYSEEEIAIRFKHEMVAIHLFTNGNGRHSRLMADIVMKHIFKKPKFTWGRNNLINKSEVRDTYIKALKKADNGDLKDLIAFARS</sequence>
<dbReference type="InterPro" id="IPR003812">
    <property type="entry name" value="Fido"/>
</dbReference>
<gene>
    <name evidence="2" type="ORF">OSR52_09165</name>
</gene>
<dbReference type="InterPro" id="IPR013436">
    <property type="entry name" value="Mobile_mystery_prot_B"/>
</dbReference>
<dbReference type="Pfam" id="PF02661">
    <property type="entry name" value="Fic"/>
    <property type="match status" value="1"/>
</dbReference>
<dbReference type="SUPFAM" id="SSF140931">
    <property type="entry name" value="Fic-like"/>
    <property type="match status" value="1"/>
</dbReference>
<name>A0ABT6FRY3_9FLAO</name>
<protein>
    <submittedName>
        <fullName evidence="2">Mobile mystery protein B</fullName>
    </submittedName>
</protein>
<dbReference type="Gene3D" id="1.10.3290.10">
    <property type="entry name" value="Fido-like domain"/>
    <property type="match status" value="1"/>
</dbReference>
<dbReference type="Proteomes" id="UP001153642">
    <property type="component" value="Unassembled WGS sequence"/>
</dbReference>
<proteinExistence type="predicted"/>